<evidence type="ECO:0000259" key="7">
    <source>
        <dbReference type="Pfam" id="PF00155"/>
    </source>
</evidence>
<name>A0AAW9RSN1_9BACT</name>
<dbReference type="Gene3D" id="3.40.640.10">
    <property type="entry name" value="Type I PLP-dependent aspartate aminotransferase-like (Major domain)"/>
    <property type="match status" value="1"/>
</dbReference>
<dbReference type="InterPro" id="IPR050596">
    <property type="entry name" value="AspAT/PAT-like"/>
</dbReference>
<feature type="domain" description="Aminotransferase class I/classII large" evidence="7">
    <location>
        <begin position="38"/>
        <end position="372"/>
    </location>
</feature>
<comment type="cofactor">
    <cofactor evidence="1 6">
        <name>pyridoxal 5'-phosphate</name>
        <dbReference type="ChEBI" id="CHEBI:597326"/>
    </cofactor>
</comment>
<evidence type="ECO:0000256" key="6">
    <source>
        <dbReference type="RuleBase" id="RU000481"/>
    </source>
</evidence>
<dbReference type="Gene3D" id="3.90.1150.10">
    <property type="entry name" value="Aspartate Aminotransferase, domain 1"/>
    <property type="match status" value="1"/>
</dbReference>
<keyword evidence="9" id="KW-1185">Reference proteome</keyword>
<keyword evidence="4 6" id="KW-0808">Transferase</keyword>
<evidence type="ECO:0000313" key="9">
    <source>
        <dbReference type="Proteomes" id="UP001403385"/>
    </source>
</evidence>
<dbReference type="EC" id="2.6.1.-" evidence="6"/>
<keyword evidence="5" id="KW-0663">Pyridoxal phosphate</keyword>
<dbReference type="CDD" id="cd00609">
    <property type="entry name" value="AAT_like"/>
    <property type="match status" value="1"/>
</dbReference>
<gene>
    <name evidence="8" type="ORF">AAG747_08430</name>
</gene>
<dbReference type="InterPro" id="IPR004839">
    <property type="entry name" value="Aminotransferase_I/II_large"/>
</dbReference>
<dbReference type="InterPro" id="IPR004838">
    <property type="entry name" value="NHTrfase_class1_PyrdxlP-BS"/>
</dbReference>
<organism evidence="8 9">
    <name type="scientific">Rapidithrix thailandica</name>
    <dbReference type="NCBI Taxonomy" id="413964"/>
    <lineage>
        <taxon>Bacteria</taxon>
        <taxon>Pseudomonadati</taxon>
        <taxon>Bacteroidota</taxon>
        <taxon>Cytophagia</taxon>
        <taxon>Cytophagales</taxon>
        <taxon>Flammeovirgaceae</taxon>
        <taxon>Rapidithrix</taxon>
    </lineage>
</organism>
<dbReference type="Proteomes" id="UP001403385">
    <property type="component" value="Unassembled WGS sequence"/>
</dbReference>
<comment type="similarity">
    <text evidence="2 6">Belongs to the class-I pyridoxal-phosphate-dependent aminotransferase family.</text>
</comment>
<dbReference type="GO" id="GO:0006520">
    <property type="term" value="P:amino acid metabolic process"/>
    <property type="evidence" value="ECO:0007669"/>
    <property type="project" value="InterPro"/>
</dbReference>
<keyword evidence="3 6" id="KW-0032">Aminotransferase</keyword>
<dbReference type="EMBL" id="JBDKWZ010000004">
    <property type="protein sequence ID" value="MEN7547932.1"/>
    <property type="molecule type" value="Genomic_DNA"/>
</dbReference>
<evidence type="ECO:0000256" key="4">
    <source>
        <dbReference type="ARBA" id="ARBA00022679"/>
    </source>
</evidence>
<evidence type="ECO:0000256" key="3">
    <source>
        <dbReference type="ARBA" id="ARBA00022576"/>
    </source>
</evidence>
<sequence>MISSEHPNSLNLNVRGLSPSATLAINEKSNELIAQGKKVYKMGLGQSPFPVPESVVAKLREFAHEKDYLPVKGLYPLRQTLARFNQQEYGIECRAEDIMIGPGSKELIFILQLVYYGDLIIPAPGWVSYSPQARIVGRNVHILPTEAANRWQMTAEQLDYLCRTDPSRPRVVILNYPANPTGCTYSPKSLEEIAEVARKYKVILISDEIYGRLHFEGLHRSIAEFYPEGTIISSGLSKWCGAGGWRLGTFSFPANLHWLLDAMAIVASETYTSTSAPIQYAAIRAFEGGADIDHYLHLSRQILKRIATHLVHRLTQLNIQVMEPDGAFYLFIDFEHYRDALQKKNIFTSVELCKQLLKDTGIAFLPGHDFGRSPEELTSRLAFVNFEGKHALNHHQIYQNMPLVEYIHKIAPEVKSAMDQLEAWLIAL</sequence>
<proteinExistence type="inferred from homology"/>
<comment type="caution">
    <text evidence="8">The sequence shown here is derived from an EMBL/GenBank/DDBJ whole genome shotgun (WGS) entry which is preliminary data.</text>
</comment>
<dbReference type="SUPFAM" id="SSF53383">
    <property type="entry name" value="PLP-dependent transferases"/>
    <property type="match status" value="1"/>
</dbReference>
<evidence type="ECO:0000256" key="1">
    <source>
        <dbReference type="ARBA" id="ARBA00001933"/>
    </source>
</evidence>
<evidence type="ECO:0000256" key="5">
    <source>
        <dbReference type="ARBA" id="ARBA00022898"/>
    </source>
</evidence>
<accession>A0AAW9RSN1</accession>
<dbReference type="PROSITE" id="PS00105">
    <property type="entry name" value="AA_TRANSFER_CLASS_1"/>
    <property type="match status" value="1"/>
</dbReference>
<dbReference type="PANTHER" id="PTHR46383">
    <property type="entry name" value="ASPARTATE AMINOTRANSFERASE"/>
    <property type="match status" value="1"/>
</dbReference>
<dbReference type="RefSeq" id="WP_346820714.1">
    <property type="nucleotide sequence ID" value="NZ_JBDKWZ010000004.1"/>
</dbReference>
<evidence type="ECO:0000313" key="8">
    <source>
        <dbReference type="EMBL" id="MEN7547932.1"/>
    </source>
</evidence>
<dbReference type="GO" id="GO:0008483">
    <property type="term" value="F:transaminase activity"/>
    <property type="evidence" value="ECO:0007669"/>
    <property type="project" value="UniProtKB-KW"/>
</dbReference>
<dbReference type="GO" id="GO:0030170">
    <property type="term" value="F:pyridoxal phosphate binding"/>
    <property type="evidence" value="ECO:0007669"/>
    <property type="project" value="InterPro"/>
</dbReference>
<dbReference type="InterPro" id="IPR015421">
    <property type="entry name" value="PyrdxlP-dep_Trfase_major"/>
</dbReference>
<dbReference type="InterPro" id="IPR015422">
    <property type="entry name" value="PyrdxlP-dep_Trfase_small"/>
</dbReference>
<dbReference type="Pfam" id="PF00155">
    <property type="entry name" value="Aminotran_1_2"/>
    <property type="match status" value="1"/>
</dbReference>
<reference evidence="8 9" key="1">
    <citation type="submission" date="2024-04" db="EMBL/GenBank/DDBJ databases">
        <title>Novel genus in family Flammeovirgaceae.</title>
        <authorList>
            <person name="Nguyen T.H."/>
            <person name="Vuong T.Q."/>
            <person name="Le H."/>
            <person name="Kim S.-G."/>
        </authorList>
    </citation>
    <scope>NUCLEOTIDE SEQUENCE [LARGE SCALE GENOMIC DNA]</scope>
    <source>
        <strain evidence="8 9">JCM 23209</strain>
    </source>
</reference>
<evidence type="ECO:0000256" key="2">
    <source>
        <dbReference type="ARBA" id="ARBA00007441"/>
    </source>
</evidence>
<dbReference type="InterPro" id="IPR015424">
    <property type="entry name" value="PyrdxlP-dep_Trfase"/>
</dbReference>
<dbReference type="AlphaFoldDB" id="A0AAW9RSN1"/>
<protein>
    <recommendedName>
        <fullName evidence="6">Aminotransferase</fullName>
        <ecNumber evidence="6">2.6.1.-</ecNumber>
    </recommendedName>
</protein>
<dbReference type="PANTHER" id="PTHR46383:SF1">
    <property type="entry name" value="ASPARTATE AMINOTRANSFERASE"/>
    <property type="match status" value="1"/>
</dbReference>